<accession>A0A1B0GER7</accession>
<protein>
    <submittedName>
        <fullName evidence="6">Uncharacterized protein</fullName>
    </submittedName>
</protein>
<keyword evidence="2" id="KW-0175">Coiled coil</keyword>
<dbReference type="STRING" id="37546.A0A1B0GER7"/>
<dbReference type="InterPro" id="IPR031826">
    <property type="entry name" value="IC97/Casc1_N"/>
</dbReference>
<feature type="domain" description="IC97/Casc1 N-terminal" evidence="5">
    <location>
        <begin position="46"/>
        <end position="232"/>
    </location>
</feature>
<comment type="similarity">
    <text evidence="1">Belongs to the DNAI7 family.</text>
</comment>
<reference evidence="6" key="1">
    <citation type="submission" date="2020-05" db="UniProtKB">
        <authorList>
            <consortium name="EnsemblMetazoa"/>
        </authorList>
    </citation>
    <scope>IDENTIFICATION</scope>
    <source>
        <strain evidence="6">Yale</strain>
    </source>
</reference>
<evidence type="ECO:0000256" key="1">
    <source>
        <dbReference type="ARBA" id="ARBA00024332"/>
    </source>
</evidence>
<feature type="coiled-coil region" evidence="2">
    <location>
        <begin position="319"/>
        <end position="360"/>
    </location>
</feature>
<dbReference type="Gene3D" id="3.40.50.10140">
    <property type="entry name" value="Toll/interleukin-1 receptor homology (TIR) domain"/>
    <property type="match status" value="1"/>
</dbReference>
<evidence type="ECO:0000259" key="4">
    <source>
        <dbReference type="Pfam" id="PF12366"/>
    </source>
</evidence>
<dbReference type="PANTHER" id="PTHR20929:SF11">
    <property type="entry name" value="DYNEIN AXONEMAL INTERMEDIATE CHAIN 7"/>
    <property type="match status" value="1"/>
</dbReference>
<evidence type="ECO:0000259" key="5">
    <source>
        <dbReference type="Pfam" id="PF15927"/>
    </source>
</evidence>
<feature type="compositionally biased region" description="Low complexity" evidence="3">
    <location>
        <begin position="815"/>
        <end position="844"/>
    </location>
</feature>
<dbReference type="GO" id="GO:0008017">
    <property type="term" value="F:microtubule binding"/>
    <property type="evidence" value="ECO:0007669"/>
    <property type="project" value="TreeGrafter"/>
</dbReference>
<dbReference type="PhylomeDB" id="A0A1B0GER7"/>
<dbReference type="EMBL" id="CCAG010012576">
    <property type="status" value="NOT_ANNOTATED_CDS"/>
    <property type="molecule type" value="Genomic_DNA"/>
</dbReference>
<dbReference type="GO" id="GO:0048487">
    <property type="term" value="F:beta-tubulin binding"/>
    <property type="evidence" value="ECO:0007669"/>
    <property type="project" value="TreeGrafter"/>
</dbReference>
<dbReference type="PANTHER" id="PTHR20929">
    <property type="entry name" value="LUNG ADENOMA SUSCEPTIBILITY 1-RELATED"/>
    <property type="match status" value="1"/>
</dbReference>
<dbReference type="InterPro" id="IPR023247">
    <property type="entry name" value="IC97/Dnai7-like"/>
</dbReference>
<dbReference type="InterPro" id="IPR035897">
    <property type="entry name" value="Toll_tir_struct_dom_sf"/>
</dbReference>
<evidence type="ECO:0000313" key="6">
    <source>
        <dbReference type="EnsemblMetazoa" id="GMOY011791-PA"/>
    </source>
</evidence>
<keyword evidence="7" id="KW-1185">Reference proteome</keyword>
<feature type="region of interest" description="Disordered" evidence="3">
    <location>
        <begin position="879"/>
        <end position="920"/>
    </location>
</feature>
<dbReference type="EnsemblMetazoa" id="GMOY011791-RA">
    <property type="protein sequence ID" value="GMOY011791-PA"/>
    <property type="gene ID" value="GMOY011791"/>
</dbReference>
<dbReference type="EMBL" id="CCAG010012577">
    <property type="status" value="NOT_ANNOTATED_CDS"/>
    <property type="molecule type" value="Genomic_DNA"/>
</dbReference>
<evidence type="ECO:0000256" key="3">
    <source>
        <dbReference type="SAM" id="MobiDB-lite"/>
    </source>
</evidence>
<feature type="compositionally biased region" description="Basic and acidic residues" evidence="3">
    <location>
        <begin position="906"/>
        <end position="920"/>
    </location>
</feature>
<dbReference type="InterPro" id="IPR022110">
    <property type="entry name" value="CASC1_C"/>
</dbReference>
<dbReference type="Proteomes" id="UP000092444">
    <property type="component" value="Unassembled WGS sequence"/>
</dbReference>
<sequence length="1303" mass="152095">MAKATKKIAKNADFGLFDHYFVVTLADLQAREYKCMQQLLELRACLNYINVADRQQKRLNAKADLLEKWKSYVHCDPLPKPYLTPDIRAFYERMKIYENRSVERNIDWSLPIDERSILTQNVARVDKTRRNVELLLKEDFGPEYDKCVNDSLEVIRSIECYLNNDSESLKAKTKLLEDIIEIKTNIQKEISDSFNRYTYRIISSEDVYMNPVNALTLEYCFAGENFEIHLWTLKNVPIRFTHIEEPRMMAYLYKMNVSMHIPYSMLRHGMTIQAIHMNFDHISEYAKSFKQEIAMSVRFLNAGIQDLSECLVNEFKMQLDIQNRVRQNIMDKYREYEEQVRALKQAEEAAAKNRKKAQKKVVKPSKMPKAPQFLSNDEFPDIYPDFLVEEQQEFELFINTFYNPKIFKLSFDEINLKKYCILGGVYQLNFVQKPRQAAFGYAGINMTWHTEEHELLIEKHLYIPEKRLLPSKRSIRYSISEEQAKAEATSTETGALAESVDPENPWFVLTFKLPDYLCYWSEPIACHYELIEEIVDATKEARTSEEVRRQTKLFQDRDSAFAKILTDDINMGSILVARGMSLVPSRSNFFAPSATSLRLSMRKEEPHHYEEDGVLYLNDFSLKRNFNIAQVRNIQRHCVPHLLSSYKFPKEIKEEEIQAALRSRRRGTTILPRKRDDIDELEEKSTRLFTFDEMQNNPERLYMFFDKTEDLYIANHLREFQGYLPSEPETFYQLVRTLTLVKRLFQFNVRHILELEPHKPAIDFQTYRQKKLEKQRRKEKKLGKAGASPDRKGRGRSTKATIRPSIRAPSKAIISRAPSRASTSPAARASVRTTVRSSVRQVARPSTKSSSRASVKLAARRRSSVSPFFARASRRGTIGGLKMQAGKPRRVERLADWEDTTSSEESIDKKDSAAIKKEDDTQKTKTITYSHWTTKYIKRQSFDKAQNKYIIETDRLGYIGFAFRRYEHFPFKYWDLQPSETNPANEVVFTLDTQHVRCVLYITGEGIRGYVTDPSKKYIRNPKMYLVIDEPLKDYEEFKRRFKEKNLNIFAEHDARFYIENGYFSEKHLAMELHTYCCMALHSTQIKYGFSEWNRLSKRRDIILKYVQYQDDPQNTVVIHVTPEAATFVEIQELCSINYEDINLAFIPTWRNINPYCDLHQTICSLYPNALDLRCRGLVEDIDKLESHLQAYLKTNTYLKWGDPWFWQKLRYAMPHPSTELRGLVKNPLKGSTDDKLELIKPSPVTPPLTTPPAEATKNPLVAHLNGNSAQTAVMFTNGKIPMQNGHVNGAYITNANAKQSDV</sequence>
<dbReference type="VEuPathDB" id="VectorBase:GMOY011791"/>
<organism evidence="6 7">
    <name type="scientific">Glossina morsitans morsitans</name>
    <name type="common">Savannah tsetse fly</name>
    <dbReference type="NCBI Taxonomy" id="37546"/>
    <lineage>
        <taxon>Eukaryota</taxon>
        <taxon>Metazoa</taxon>
        <taxon>Ecdysozoa</taxon>
        <taxon>Arthropoda</taxon>
        <taxon>Hexapoda</taxon>
        <taxon>Insecta</taxon>
        <taxon>Pterygota</taxon>
        <taxon>Neoptera</taxon>
        <taxon>Endopterygota</taxon>
        <taxon>Diptera</taxon>
        <taxon>Brachycera</taxon>
        <taxon>Muscomorpha</taxon>
        <taxon>Hippoboscoidea</taxon>
        <taxon>Glossinidae</taxon>
        <taxon>Glossina</taxon>
    </lineage>
</organism>
<feature type="region of interest" description="Disordered" evidence="3">
    <location>
        <begin position="766"/>
        <end position="858"/>
    </location>
</feature>
<dbReference type="Pfam" id="PF15927">
    <property type="entry name" value="Casc1_N"/>
    <property type="match status" value="1"/>
</dbReference>
<feature type="compositionally biased region" description="Basic residues" evidence="3">
    <location>
        <begin position="768"/>
        <end position="783"/>
    </location>
</feature>
<name>A0A1B0GER7_GLOMM</name>
<evidence type="ECO:0000313" key="7">
    <source>
        <dbReference type="Proteomes" id="UP000092444"/>
    </source>
</evidence>
<evidence type="ECO:0000256" key="2">
    <source>
        <dbReference type="SAM" id="Coils"/>
    </source>
</evidence>
<proteinExistence type="inferred from homology"/>
<feature type="domain" description="CASC1 C-terminal" evidence="4">
    <location>
        <begin position="930"/>
        <end position="1149"/>
    </location>
</feature>
<dbReference type="Pfam" id="PF12366">
    <property type="entry name" value="Casc1_C"/>
    <property type="match status" value="1"/>
</dbReference>